<dbReference type="PROSITE" id="PS51257">
    <property type="entry name" value="PROKAR_LIPOPROTEIN"/>
    <property type="match status" value="1"/>
</dbReference>
<dbReference type="SUPFAM" id="SSF53850">
    <property type="entry name" value="Periplasmic binding protein-like II"/>
    <property type="match status" value="1"/>
</dbReference>
<comment type="caution">
    <text evidence="2">The sequence shown here is derived from an EMBL/GenBank/DDBJ whole genome shotgun (WGS) entry which is preliminary data.</text>
</comment>
<dbReference type="Proteomes" id="UP000031938">
    <property type="component" value="Unassembled WGS sequence"/>
</dbReference>
<dbReference type="RefSeq" id="WP_041085947.1">
    <property type="nucleotide sequence ID" value="NZ_JXRP01000006.1"/>
</dbReference>
<accession>A0A0C2VT88</accession>
<keyword evidence="1" id="KW-0732">Signal</keyword>
<dbReference type="EMBL" id="JXRP01000006">
    <property type="protein sequence ID" value="KIL52142.1"/>
    <property type="molecule type" value="Genomic_DNA"/>
</dbReference>
<organism evidence="2 3">
    <name type="scientific">Jeotgalibacillus soli</name>
    <dbReference type="NCBI Taxonomy" id="889306"/>
    <lineage>
        <taxon>Bacteria</taxon>
        <taxon>Bacillati</taxon>
        <taxon>Bacillota</taxon>
        <taxon>Bacilli</taxon>
        <taxon>Bacillales</taxon>
        <taxon>Caryophanaceae</taxon>
        <taxon>Jeotgalibacillus</taxon>
    </lineage>
</organism>
<proteinExistence type="predicted"/>
<dbReference type="InterPro" id="IPR006059">
    <property type="entry name" value="SBP"/>
</dbReference>
<protein>
    <submittedName>
        <fullName evidence="2">Sugar ABC transporter substrate-binding protein</fullName>
    </submittedName>
</protein>
<name>A0A0C2VT88_9BACL</name>
<dbReference type="AlphaFoldDB" id="A0A0C2VT88"/>
<sequence length="435" mass="48169">MKKKWLLSGLALLLLLLTACSGGSDSSSSSSDAGSGSSEDGDDITLRIAWWGSQTRHDMTLEVIEMYEEQNPNVTIESEFTGWDGYFEKMSAQAVGNNLPDIMQMNFGEYLNQYADKNLLADLSEFVDEGVIDANGISPELLDSGVVDGKLLGIPLGMNALTVVYDEEMLTNAGTSMPEDWTWDDFEAAATAVHEELDVYGTRLFEIDNIFEYYLRTHDARFFNDDGTDLGYTDDQLLIDYFTMNKNLVDEGIAPGFDVVQQIKGIEDELIVHGNAPFDLRWSNQVVALSSAAGRPLKLAMLPGPNTEEGMFLKPASFFSVTESSEQKEEAAKFLDFFTNSIEANKILNAERGIPVDEEVREELAAAADENNKAIYDYIDLVGENSSPVDKNYPASATEIITLLTEVDEKVMYGQITPEEGAKEFREKAKEILAR</sequence>
<dbReference type="Pfam" id="PF01547">
    <property type="entry name" value="SBP_bac_1"/>
    <property type="match status" value="1"/>
</dbReference>
<dbReference type="PANTHER" id="PTHR43649">
    <property type="entry name" value="ARABINOSE-BINDING PROTEIN-RELATED"/>
    <property type="match status" value="1"/>
</dbReference>
<evidence type="ECO:0000313" key="2">
    <source>
        <dbReference type="EMBL" id="KIL52142.1"/>
    </source>
</evidence>
<keyword evidence="3" id="KW-1185">Reference proteome</keyword>
<reference evidence="2 3" key="1">
    <citation type="submission" date="2015-01" db="EMBL/GenBank/DDBJ databases">
        <title>Genome sequencing of Jeotgalibacillus soli.</title>
        <authorList>
            <person name="Goh K.M."/>
            <person name="Chan K.-G."/>
            <person name="Yaakop A.S."/>
            <person name="Ee R."/>
            <person name="Gan H.M."/>
            <person name="Chan C.S."/>
        </authorList>
    </citation>
    <scope>NUCLEOTIDE SEQUENCE [LARGE SCALE GENOMIC DNA]</scope>
    <source>
        <strain evidence="2 3">P9</strain>
    </source>
</reference>
<dbReference type="PANTHER" id="PTHR43649:SF11">
    <property type="entry name" value="ABC TRANSPORTER SUBSTRATE-BINDING PROTEIN YESO-RELATED"/>
    <property type="match status" value="1"/>
</dbReference>
<gene>
    <name evidence="2" type="ORF">KP78_05120</name>
</gene>
<dbReference type="OrthoDB" id="7918484at2"/>
<dbReference type="PATRIC" id="fig|889306.3.peg.511"/>
<dbReference type="Gene3D" id="3.40.190.10">
    <property type="entry name" value="Periplasmic binding protein-like II"/>
    <property type="match status" value="2"/>
</dbReference>
<dbReference type="InterPro" id="IPR050490">
    <property type="entry name" value="Bact_solute-bd_prot1"/>
</dbReference>
<feature type="signal peptide" evidence="1">
    <location>
        <begin position="1"/>
        <end position="21"/>
    </location>
</feature>
<dbReference type="CDD" id="cd13585">
    <property type="entry name" value="PBP2_TMBP_like"/>
    <property type="match status" value="1"/>
</dbReference>
<feature type="chain" id="PRO_5038376051" evidence="1">
    <location>
        <begin position="22"/>
        <end position="435"/>
    </location>
</feature>
<evidence type="ECO:0000313" key="3">
    <source>
        <dbReference type="Proteomes" id="UP000031938"/>
    </source>
</evidence>
<dbReference type="STRING" id="889306.KP78_05120"/>
<evidence type="ECO:0000256" key="1">
    <source>
        <dbReference type="SAM" id="SignalP"/>
    </source>
</evidence>